<dbReference type="EMBL" id="BART01012389">
    <property type="protein sequence ID" value="GAG80385.1"/>
    <property type="molecule type" value="Genomic_DNA"/>
</dbReference>
<sequence length="37" mass="4487">QEARSLYEKELKLPKFPSIKQTIHHIVTMYNTEQEKK</sequence>
<dbReference type="AlphaFoldDB" id="X1AD21"/>
<gene>
    <name evidence="1" type="ORF">S01H4_25891</name>
</gene>
<reference evidence="1" key="1">
    <citation type="journal article" date="2014" name="Front. Microbiol.">
        <title>High frequency of phylogenetically diverse reductive dehalogenase-homologous genes in deep subseafloor sedimentary metagenomes.</title>
        <authorList>
            <person name="Kawai M."/>
            <person name="Futagami T."/>
            <person name="Toyoda A."/>
            <person name="Takaki Y."/>
            <person name="Nishi S."/>
            <person name="Hori S."/>
            <person name="Arai W."/>
            <person name="Tsubouchi T."/>
            <person name="Morono Y."/>
            <person name="Uchiyama I."/>
            <person name="Ito T."/>
            <person name="Fujiyama A."/>
            <person name="Inagaki F."/>
            <person name="Takami H."/>
        </authorList>
    </citation>
    <scope>NUCLEOTIDE SEQUENCE</scope>
    <source>
        <strain evidence="1">Expedition CK06-06</strain>
    </source>
</reference>
<organism evidence="1">
    <name type="scientific">marine sediment metagenome</name>
    <dbReference type="NCBI Taxonomy" id="412755"/>
    <lineage>
        <taxon>unclassified sequences</taxon>
        <taxon>metagenomes</taxon>
        <taxon>ecological metagenomes</taxon>
    </lineage>
</organism>
<name>X1AD21_9ZZZZ</name>
<protein>
    <submittedName>
        <fullName evidence="1">Uncharacterized protein</fullName>
    </submittedName>
</protein>
<comment type="caution">
    <text evidence="1">The sequence shown here is derived from an EMBL/GenBank/DDBJ whole genome shotgun (WGS) entry which is preliminary data.</text>
</comment>
<feature type="non-terminal residue" evidence="1">
    <location>
        <position position="1"/>
    </location>
</feature>
<accession>X1AD21</accession>
<evidence type="ECO:0000313" key="1">
    <source>
        <dbReference type="EMBL" id="GAG80385.1"/>
    </source>
</evidence>
<proteinExistence type="predicted"/>